<evidence type="ECO:0000259" key="1">
    <source>
        <dbReference type="Pfam" id="PF06283"/>
    </source>
</evidence>
<proteinExistence type="predicted"/>
<name>A0A7C3RKG6_DICTH</name>
<dbReference type="AlphaFoldDB" id="A0A7C3RKG6"/>
<dbReference type="EMBL" id="DTIN01000025">
    <property type="protein sequence ID" value="HFX13839.1"/>
    <property type="molecule type" value="Genomic_DNA"/>
</dbReference>
<organism evidence="2">
    <name type="scientific">Dictyoglomus thermophilum</name>
    <dbReference type="NCBI Taxonomy" id="14"/>
    <lineage>
        <taxon>Bacteria</taxon>
        <taxon>Pseudomonadati</taxon>
        <taxon>Dictyoglomota</taxon>
        <taxon>Dictyoglomia</taxon>
        <taxon>Dictyoglomales</taxon>
        <taxon>Dictyoglomaceae</taxon>
        <taxon>Dictyoglomus</taxon>
    </lineage>
</organism>
<dbReference type="Gene3D" id="3.40.50.880">
    <property type="match status" value="1"/>
</dbReference>
<sequence length="203" mass="24035">MRRILAILGDFYHPEVYLKEVLEKVKNKEDYIDYIIPDDFPINLKNYHLIILGRENRIGQDKDKVWMRKDIESNIQNYILEGGKFLVWHSGLASYDPESLFVKDILKGYFKYHPERGKVEYFGKSPKDGKNINFELLDEHYFVYCDKGRTNVFLYSKSLNGESIAGWYHCYGNGKVVCITPAHNEALSDKHFLEFFKELMEWI</sequence>
<dbReference type="InterPro" id="IPR029010">
    <property type="entry name" value="ThuA-like"/>
</dbReference>
<protein>
    <recommendedName>
        <fullName evidence="1">ThuA-like domain-containing protein</fullName>
    </recommendedName>
</protein>
<comment type="caution">
    <text evidence="2">The sequence shown here is derived from an EMBL/GenBank/DDBJ whole genome shotgun (WGS) entry which is preliminary data.</text>
</comment>
<dbReference type="InterPro" id="IPR029062">
    <property type="entry name" value="Class_I_gatase-like"/>
</dbReference>
<feature type="domain" description="ThuA-like" evidence="1">
    <location>
        <begin position="43"/>
        <end position="202"/>
    </location>
</feature>
<gene>
    <name evidence="2" type="ORF">ENW00_06790</name>
</gene>
<dbReference type="SUPFAM" id="SSF52317">
    <property type="entry name" value="Class I glutamine amidotransferase-like"/>
    <property type="match status" value="1"/>
</dbReference>
<accession>A0A7C3RKG6</accession>
<reference evidence="2" key="1">
    <citation type="journal article" date="2020" name="mSystems">
        <title>Genome- and Community-Level Interaction Insights into Carbon Utilization and Element Cycling Functions of Hydrothermarchaeota in Hydrothermal Sediment.</title>
        <authorList>
            <person name="Zhou Z."/>
            <person name="Liu Y."/>
            <person name="Xu W."/>
            <person name="Pan J."/>
            <person name="Luo Z.H."/>
            <person name="Li M."/>
        </authorList>
    </citation>
    <scope>NUCLEOTIDE SEQUENCE [LARGE SCALE GENOMIC DNA]</scope>
    <source>
        <strain evidence="2">SpSt-81</strain>
    </source>
</reference>
<dbReference type="Pfam" id="PF06283">
    <property type="entry name" value="ThuA"/>
    <property type="match status" value="1"/>
</dbReference>
<evidence type="ECO:0000313" key="2">
    <source>
        <dbReference type="EMBL" id="HFX13839.1"/>
    </source>
</evidence>